<dbReference type="GO" id="GO:0005737">
    <property type="term" value="C:cytoplasm"/>
    <property type="evidence" value="ECO:0007669"/>
    <property type="project" value="UniProtKB-SubCell"/>
</dbReference>
<evidence type="ECO:0000256" key="7">
    <source>
        <dbReference type="ARBA" id="ARBA00023015"/>
    </source>
</evidence>
<dbReference type="GO" id="GO:0035731">
    <property type="term" value="F:dinitrosyl-iron complex binding"/>
    <property type="evidence" value="ECO:0007669"/>
    <property type="project" value="UniProtKB-UniRule"/>
</dbReference>
<name>A0A5N8VWT7_9ACTN</name>
<feature type="region of interest" description="Disordered" evidence="12">
    <location>
        <begin position="236"/>
        <end position="264"/>
    </location>
</feature>
<proteinExistence type="inferred from homology"/>
<dbReference type="GO" id="GO:0003677">
    <property type="term" value="F:DNA binding"/>
    <property type="evidence" value="ECO:0007669"/>
    <property type="project" value="UniProtKB-UniRule"/>
</dbReference>
<evidence type="ECO:0000256" key="12">
    <source>
        <dbReference type="SAM" id="MobiDB-lite"/>
    </source>
</evidence>
<comment type="subcellular location">
    <subcellularLocation>
        <location evidence="1 11">Cytoplasm</location>
    </subcellularLocation>
</comment>
<evidence type="ECO:0000313" key="15">
    <source>
        <dbReference type="Proteomes" id="UP000326979"/>
    </source>
</evidence>
<sequence>MHHTQPPAPEFASIGDYTWHDRTACRNTDPDLADRLFFPNPSDFEEIREAKEICSWCPVRRICLDNALETDARHGIRGGLTREERLPLHIGLRYRRDRARVEAALGGRNVHLSAAEREDLAHMALEKHLTADEFAAILRVTLKYAKQLLRDARKDRRRAVEAPVDAALVQTALDGTPTEFKNKSDRLAYLDAAYAAQVPYTEVARILGKSLTHAADLLSEAEQRAADRAYAKLHERLNPAPPTTTVSVPENGASQDPRNLKAAA</sequence>
<evidence type="ECO:0000313" key="14">
    <source>
        <dbReference type="EMBL" id="MPY38518.1"/>
    </source>
</evidence>
<dbReference type="GO" id="GO:0051539">
    <property type="term" value="F:4 iron, 4 sulfur cluster binding"/>
    <property type="evidence" value="ECO:0007669"/>
    <property type="project" value="UniProtKB-UniRule"/>
</dbReference>
<evidence type="ECO:0000259" key="13">
    <source>
        <dbReference type="PROSITE" id="PS51674"/>
    </source>
</evidence>
<feature type="domain" description="4Fe-4S Wbl-type" evidence="13">
    <location>
        <begin position="24"/>
        <end position="87"/>
    </location>
</feature>
<dbReference type="InterPro" id="IPR003482">
    <property type="entry name" value="Whib"/>
</dbReference>
<reference evidence="14 15" key="1">
    <citation type="submission" date="2019-07" db="EMBL/GenBank/DDBJ databases">
        <title>New species of Amycolatopsis and Streptomyces.</title>
        <authorList>
            <person name="Duangmal K."/>
            <person name="Teo W.F.A."/>
            <person name="Lipun K."/>
        </authorList>
    </citation>
    <scope>NUCLEOTIDE SEQUENCE [LARGE SCALE GENOMIC DNA]</scope>
    <source>
        <strain evidence="14 15">TISTR 2346</strain>
    </source>
</reference>
<evidence type="ECO:0000256" key="10">
    <source>
        <dbReference type="ARBA" id="ARBA00023163"/>
    </source>
</evidence>
<dbReference type="GO" id="GO:0045454">
    <property type="term" value="P:cell redox homeostasis"/>
    <property type="evidence" value="ECO:0007669"/>
    <property type="project" value="TreeGrafter"/>
</dbReference>
<evidence type="ECO:0000256" key="2">
    <source>
        <dbReference type="ARBA" id="ARBA00006597"/>
    </source>
</evidence>
<dbReference type="Pfam" id="PF02467">
    <property type="entry name" value="Whib"/>
    <property type="match status" value="1"/>
</dbReference>
<dbReference type="PANTHER" id="PTHR38839">
    <property type="entry name" value="TRANSCRIPTIONAL REGULATOR WHID-RELATED"/>
    <property type="match status" value="1"/>
</dbReference>
<feature type="compositionally biased region" description="Polar residues" evidence="12">
    <location>
        <begin position="243"/>
        <end position="257"/>
    </location>
</feature>
<dbReference type="HAMAP" id="MF_01479">
    <property type="entry name" value="WhiB"/>
    <property type="match status" value="1"/>
</dbReference>
<evidence type="ECO:0000256" key="8">
    <source>
        <dbReference type="ARBA" id="ARBA00023125"/>
    </source>
</evidence>
<dbReference type="InterPro" id="IPR034768">
    <property type="entry name" value="4FE4S_WBL"/>
</dbReference>
<feature type="binding site" evidence="11">
    <location>
        <position position="63"/>
    </location>
    <ligand>
        <name>[4Fe-4S] cluster</name>
        <dbReference type="ChEBI" id="CHEBI:49883"/>
    </ligand>
</feature>
<keyword evidence="7 11" id="KW-0805">Transcription regulation</keyword>
<dbReference type="EMBL" id="VJZE01000002">
    <property type="protein sequence ID" value="MPY38518.1"/>
    <property type="molecule type" value="Genomic_DNA"/>
</dbReference>
<dbReference type="RefSeq" id="WP_152779198.1">
    <property type="nucleotide sequence ID" value="NZ_BAABEQ010000091.1"/>
</dbReference>
<dbReference type="OrthoDB" id="3869337at2"/>
<evidence type="ECO:0000256" key="1">
    <source>
        <dbReference type="ARBA" id="ARBA00004496"/>
    </source>
</evidence>
<organism evidence="14 15">
    <name type="scientific">Streptomyces phyllanthi</name>
    <dbReference type="NCBI Taxonomy" id="1803180"/>
    <lineage>
        <taxon>Bacteria</taxon>
        <taxon>Bacillati</taxon>
        <taxon>Actinomycetota</taxon>
        <taxon>Actinomycetes</taxon>
        <taxon>Kitasatosporales</taxon>
        <taxon>Streptomycetaceae</taxon>
        <taxon>Streptomyces</taxon>
    </lineage>
</organism>
<comment type="PTM">
    <text evidence="11">Upon Fe-S cluster removal intramolecular disulfide bonds are formed.</text>
</comment>
<dbReference type="GO" id="GO:0047134">
    <property type="term" value="F:protein-disulfide reductase [NAD(P)H] activity"/>
    <property type="evidence" value="ECO:0007669"/>
    <property type="project" value="TreeGrafter"/>
</dbReference>
<feature type="binding site" evidence="11">
    <location>
        <position position="25"/>
    </location>
    <ligand>
        <name>[4Fe-4S] cluster</name>
        <dbReference type="ChEBI" id="CHEBI:49883"/>
    </ligand>
</feature>
<feature type="binding site" evidence="11">
    <location>
        <position position="54"/>
    </location>
    <ligand>
        <name>[4Fe-4S] cluster</name>
        <dbReference type="ChEBI" id="CHEBI:49883"/>
    </ligand>
</feature>
<dbReference type="PROSITE" id="PS51674">
    <property type="entry name" value="4FE4S_WBL"/>
    <property type="match status" value="1"/>
</dbReference>
<evidence type="ECO:0000256" key="3">
    <source>
        <dbReference type="ARBA" id="ARBA00022485"/>
    </source>
</evidence>
<evidence type="ECO:0000256" key="6">
    <source>
        <dbReference type="ARBA" id="ARBA00023014"/>
    </source>
</evidence>
<evidence type="ECO:0000256" key="11">
    <source>
        <dbReference type="HAMAP-Rule" id="MF_01479"/>
    </source>
</evidence>
<gene>
    <name evidence="11" type="primary">whiB</name>
    <name evidence="14" type="ORF">FNH04_00630</name>
</gene>
<comment type="cofactor">
    <cofactor evidence="11">
        <name>[4Fe-4S] cluster</name>
        <dbReference type="ChEBI" id="CHEBI:49883"/>
    </cofactor>
    <text evidence="11">Binds 1 [4Fe-4S] cluster per subunit. Following nitrosylation of the [4Fe-4S] cluster binds 1 [4Fe-8(NO)] cluster per subunit.</text>
</comment>
<keyword evidence="4 11" id="KW-0479">Metal-binding</keyword>
<evidence type="ECO:0000256" key="9">
    <source>
        <dbReference type="ARBA" id="ARBA00023157"/>
    </source>
</evidence>
<keyword evidence="11" id="KW-0963">Cytoplasm</keyword>
<feature type="binding site" evidence="11">
    <location>
        <position position="57"/>
    </location>
    <ligand>
        <name>[4Fe-4S] cluster</name>
        <dbReference type="ChEBI" id="CHEBI:49883"/>
    </ligand>
</feature>
<keyword evidence="9 11" id="KW-1015">Disulfide bond</keyword>
<dbReference type="Proteomes" id="UP000326979">
    <property type="component" value="Unassembled WGS sequence"/>
</dbReference>
<protein>
    <recommendedName>
        <fullName evidence="11">Transcriptional regulator WhiB</fullName>
    </recommendedName>
</protein>
<evidence type="ECO:0000256" key="4">
    <source>
        <dbReference type="ARBA" id="ARBA00022723"/>
    </source>
</evidence>
<evidence type="ECO:0000256" key="5">
    <source>
        <dbReference type="ARBA" id="ARBA00023004"/>
    </source>
</evidence>
<keyword evidence="6 11" id="KW-0411">Iron-sulfur</keyword>
<keyword evidence="3 11" id="KW-0004">4Fe-4S</keyword>
<comment type="function">
    <text evidence="11">Acts as a transcriptional regulator. Probably redox-responsive. The apo- but not holo-form probably binds DNA.</text>
</comment>
<dbReference type="GO" id="GO:0045892">
    <property type="term" value="P:negative regulation of DNA-templated transcription"/>
    <property type="evidence" value="ECO:0007669"/>
    <property type="project" value="TreeGrafter"/>
</dbReference>
<comment type="caution">
    <text evidence="14">The sequence shown here is derived from an EMBL/GenBank/DDBJ whole genome shotgun (WGS) entry which is preliminary data.</text>
</comment>
<dbReference type="GO" id="GO:0046872">
    <property type="term" value="F:metal ion binding"/>
    <property type="evidence" value="ECO:0007669"/>
    <property type="project" value="UniProtKB-KW"/>
</dbReference>
<keyword evidence="15" id="KW-1185">Reference proteome</keyword>
<keyword evidence="5 11" id="KW-0408">Iron</keyword>
<keyword evidence="8 11" id="KW-0238">DNA-binding</keyword>
<comment type="similarity">
    <text evidence="2 11">Belongs to the WhiB family.</text>
</comment>
<comment type="PTM">
    <text evidence="11">The Fe-S cluster can be nitrosylated by nitric oxide (NO).</text>
</comment>
<accession>A0A5N8VWT7</accession>
<dbReference type="AlphaFoldDB" id="A0A5N8VWT7"/>
<keyword evidence="10 11" id="KW-0804">Transcription</keyword>